<dbReference type="Gramene" id="EFJ17976">
    <property type="protein sequence ID" value="EFJ17976"/>
    <property type="gene ID" value="SELMODRAFT_58783"/>
</dbReference>
<dbReference type="HOGENOM" id="CLU_084336_1_0_1"/>
<organism evidence="2">
    <name type="scientific">Selaginella moellendorffii</name>
    <name type="common">Spikemoss</name>
    <dbReference type="NCBI Taxonomy" id="88036"/>
    <lineage>
        <taxon>Eukaryota</taxon>
        <taxon>Viridiplantae</taxon>
        <taxon>Streptophyta</taxon>
        <taxon>Embryophyta</taxon>
        <taxon>Tracheophyta</taxon>
        <taxon>Lycopodiopsida</taxon>
        <taxon>Selaginellales</taxon>
        <taxon>Selaginellaceae</taxon>
        <taxon>Selaginella</taxon>
    </lineage>
</organism>
<sequence>RRMRMLCSESDAVPVQDAVLKAISEVSRADNRVSRTTNVVMGGTVVDEWQALDSKVNTYPMERGFTAIGTGGDDFVRAMVLAVETVLQISVSTEEISSKLSSKGKYISVKIGPVAVQSSEQQVRAVYNAMRCDSRMKYFL</sequence>
<evidence type="ECO:0000313" key="1">
    <source>
        <dbReference type="EMBL" id="EFJ17976.1"/>
    </source>
</evidence>
<dbReference type="InterPro" id="IPR027471">
    <property type="entry name" value="YbeD-like_sf"/>
</dbReference>
<evidence type="ECO:0000313" key="2">
    <source>
        <dbReference type="Proteomes" id="UP000001514"/>
    </source>
</evidence>
<protein>
    <submittedName>
        <fullName evidence="1">Uncharacterized protein</fullName>
    </submittedName>
</protein>
<dbReference type="AlphaFoldDB" id="D8SBT4"/>
<gene>
    <name evidence="1" type="ORF">SELMODRAFT_58783</name>
</gene>
<dbReference type="InterPro" id="IPR007454">
    <property type="entry name" value="UPF0250_YbeD-like"/>
</dbReference>
<feature type="non-terminal residue" evidence="1">
    <location>
        <position position="140"/>
    </location>
</feature>
<dbReference type="EMBL" id="GL377611">
    <property type="protein sequence ID" value="EFJ17976.1"/>
    <property type="molecule type" value="Genomic_DNA"/>
</dbReference>
<dbReference type="InParanoid" id="D8SBT4"/>
<dbReference type="eggNOG" id="ENOG502RAZQ">
    <property type="taxonomic scope" value="Eukaryota"/>
</dbReference>
<dbReference type="Pfam" id="PF04359">
    <property type="entry name" value="DUF493"/>
    <property type="match status" value="1"/>
</dbReference>
<reference evidence="1 2" key="1">
    <citation type="journal article" date="2011" name="Science">
        <title>The Selaginella genome identifies genetic changes associated with the evolution of vascular plants.</title>
        <authorList>
            <person name="Banks J.A."/>
            <person name="Nishiyama T."/>
            <person name="Hasebe M."/>
            <person name="Bowman J.L."/>
            <person name="Gribskov M."/>
            <person name="dePamphilis C."/>
            <person name="Albert V.A."/>
            <person name="Aono N."/>
            <person name="Aoyama T."/>
            <person name="Ambrose B.A."/>
            <person name="Ashton N.W."/>
            <person name="Axtell M.J."/>
            <person name="Barker E."/>
            <person name="Barker M.S."/>
            <person name="Bennetzen J.L."/>
            <person name="Bonawitz N.D."/>
            <person name="Chapple C."/>
            <person name="Cheng C."/>
            <person name="Correa L.G."/>
            <person name="Dacre M."/>
            <person name="DeBarry J."/>
            <person name="Dreyer I."/>
            <person name="Elias M."/>
            <person name="Engstrom E.M."/>
            <person name="Estelle M."/>
            <person name="Feng L."/>
            <person name="Finet C."/>
            <person name="Floyd S.K."/>
            <person name="Frommer W.B."/>
            <person name="Fujita T."/>
            <person name="Gramzow L."/>
            <person name="Gutensohn M."/>
            <person name="Harholt J."/>
            <person name="Hattori M."/>
            <person name="Heyl A."/>
            <person name="Hirai T."/>
            <person name="Hiwatashi Y."/>
            <person name="Ishikawa M."/>
            <person name="Iwata M."/>
            <person name="Karol K.G."/>
            <person name="Koehler B."/>
            <person name="Kolukisaoglu U."/>
            <person name="Kubo M."/>
            <person name="Kurata T."/>
            <person name="Lalonde S."/>
            <person name="Li K."/>
            <person name="Li Y."/>
            <person name="Litt A."/>
            <person name="Lyons E."/>
            <person name="Manning G."/>
            <person name="Maruyama T."/>
            <person name="Michael T.P."/>
            <person name="Mikami K."/>
            <person name="Miyazaki S."/>
            <person name="Morinaga S."/>
            <person name="Murata T."/>
            <person name="Mueller-Roeber B."/>
            <person name="Nelson D.R."/>
            <person name="Obara M."/>
            <person name="Oguri Y."/>
            <person name="Olmstead R.G."/>
            <person name="Onodera N."/>
            <person name="Petersen B.L."/>
            <person name="Pils B."/>
            <person name="Prigge M."/>
            <person name="Rensing S.A."/>
            <person name="Riano-Pachon D.M."/>
            <person name="Roberts A.W."/>
            <person name="Sato Y."/>
            <person name="Scheller H.V."/>
            <person name="Schulz B."/>
            <person name="Schulz C."/>
            <person name="Shakirov E.V."/>
            <person name="Shibagaki N."/>
            <person name="Shinohara N."/>
            <person name="Shippen D.E."/>
            <person name="Soerensen I."/>
            <person name="Sotooka R."/>
            <person name="Sugimoto N."/>
            <person name="Sugita M."/>
            <person name="Sumikawa N."/>
            <person name="Tanurdzic M."/>
            <person name="Theissen G."/>
            <person name="Ulvskov P."/>
            <person name="Wakazuki S."/>
            <person name="Weng J.K."/>
            <person name="Willats W.W."/>
            <person name="Wipf D."/>
            <person name="Wolf P.G."/>
            <person name="Yang L."/>
            <person name="Zimmer A.D."/>
            <person name="Zhu Q."/>
            <person name="Mitros T."/>
            <person name="Hellsten U."/>
            <person name="Loque D."/>
            <person name="Otillar R."/>
            <person name="Salamov A."/>
            <person name="Schmutz J."/>
            <person name="Shapiro H."/>
            <person name="Lindquist E."/>
            <person name="Lucas S."/>
            <person name="Rokhsar D."/>
            <person name="Grigoriev I.V."/>
        </authorList>
    </citation>
    <scope>NUCLEOTIDE SEQUENCE [LARGE SCALE GENOMIC DNA]</scope>
</reference>
<dbReference type="OMA" id="KHHIASL"/>
<proteinExistence type="predicted"/>
<dbReference type="PANTHER" id="PTHR34782">
    <property type="entry name" value="PHOSPHORIBOSYLFORMYLGLYCINAMIDINE SYNTHASE"/>
    <property type="match status" value="1"/>
</dbReference>
<keyword evidence="2" id="KW-1185">Reference proteome</keyword>
<dbReference type="Proteomes" id="UP000001514">
    <property type="component" value="Unassembled WGS sequence"/>
</dbReference>
<feature type="non-terminal residue" evidence="1">
    <location>
        <position position="1"/>
    </location>
</feature>
<dbReference type="PANTHER" id="PTHR34782:SF1">
    <property type="entry name" value="PHOSPHORIBOSYLFORMYLGLYCINAMIDINE SYNTHASE"/>
    <property type="match status" value="1"/>
</dbReference>
<name>D8SBT4_SELML</name>
<accession>D8SBT4</accession>
<dbReference type="FunCoup" id="D8SBT4">
    <property type="interactions" value="1917"/>
</dbReference>
<dbReference type="KEGG" id="smo:SELMODRAFT_58783"/>
<dbReference type="SUPFAM" id="SSF117991">
    <property type="entry name" value="YbeD/HP0495-like"/>
    <property type="match status" value="1"/>
</dbReference>
<dbReference type="Gene3D" id="3.30.70.260">
    <property type="match status" value="1"/>
</dbReference>